<dbReference type="EMBL" id="CAJOBQ010006409">
    <property type="protein sequence ID" value="CAF4671532.1"/>
    <property type="molecule type" value="Genomic_DNA"/>
</dbReference>
<proteinExistence type="predicted"/>
<feature type="non-terminal residue" evidence="1">
    <location>
        <position position="1"/>
    </location>
</feature>
<comment type="caution">
    <text evidence="1">The sequence shown here is derived from an EMBL/GenBank/DDBJ whole genome shotgun (WGS) entry which is preliminary data.</text>
</comment>
<organism evidence="1 2">
    <name type="scientific">Rotaria socialis</name>
    <dbReference type="NCBI Taxonomy" id="392032"/>
    <lineage>
        <taxon>Eukaryota</taxon>
        <taxon>Metazoa</taxon>
        <taxon>Spiralia</taxon>
        <taxon>Gnathifera</taxon>
        <taxon>Rotifera</taxon>
        <taxon>Eurotatoria</taxon>
        <taxon>Bdelloidea</taxon>
        <taxon>Philodinida</taxon>
        <taxon>Philodinidae</taxon>
        <taxon>Rotaria</taxon>
    </lineage>
</organism>
<dbReference type="Proteomes" id="UP000663862">
    <property type="component" value="Unassembled WGS sequence"/>
</dbReference>
<protein>
    <submittedName>
        <fullName evidence="1">Uncharacterized protein</fullName>
    </submittedName>
</protein>
<gene>
    <name evidence="1" type="ORF">TSG867_LOCUS31894</name>
</gene>
<reference evidence="1" key="1">
    <citation type="submission" date="2021-02" db="EMBL/GenBank/DDBJ databases">
        <authorList>
            <person name="Nowell W R."/>
        </authorList>
    </citation>
    <scope>NUCLEOTIDE SEQUENCE</scope>
</reference>
<dbReference type="AlphaFoldDB" id="A0A821GM76"/>
<sequence>ERNGTLISDDEETGGRLIDGRLPVVKRRVE</sequence>
<evidence type="ECO:0000313" key="1">
    <source>
        <dbReference type="EMBL" id="CAF4671532.1"/>
    </source>
</evidence>
<name>A0A821GM76_9BILA</name>
<evidence type="ECO:0000313" key="2">
    <source>
        <dbReference type="Proteomes" id="UP000663862"/>
    </source>
</evidence>
<accession>A0A821GM76</accession>